<evidence type="ECO:0000256" key="1">
    <source>
        <dbReference type="SAM" id="MobiDB-lite"/>
    </source>
</evidence>
<keyword evidence="3" id="KW-1185">Reference proteome</keyword>
<feature type="compositionally biased region" description="Polar residues" evidence="1">
    <location>
        <begin position="59"/>
        <end position="76"/>
    </location>
</feature>
<proteinExistence type="predicted"/>
<comment type="caution">
    <text evidence="2">The sequence shown here is derived from an EMBL/GenBank/DDBJ whole genome shotgun (WGS) entry which is preliminary data.</text>
</comment>
<evidence type="ECO:0000313" key="2">
    <source>
        <dbReference type="EMBL" id="GHB01323.1"/>
    </source>
</evidence>
<evidence type="ECO:0000313" key="3">
    <source>
        <dbReference type="Proteomes" id="UP000599437"/>
    </source>
</evidence>
<dbReference type="EMBL" id="BMVO01000006">
    <property type="protein sequence ID" value="GHB01323.1"/>
    <property type="molecule type" value="Genomic_DNA"/>
</dbReference>
<feature type="region of interest" description="Disordered" evidence="1">
    <location>
        <begin position="53"/>
        <end position="76"/>
    </location>
</feature>
<gene>
    <name evidence="2" type="ORF">GCM10010346_25210</name>
</gene>
<protein>
    <submittedName>
        <fullName evidence="2">Uncharacterized protein</fullName>
    </submittedName>
</protein>
<accession>A0ABQ3DKP7</accession>
<sequence length="76" mass="8034">MNSAPQETPTAVLVRDGLLTMELGIVHRLFGQALSPAGEPLYEVLTCTPEPATCARTPMSPSVSRTARTSSPKPTP</sequence>
<organism evidence="2 3">
    <name type="scientific">Streptomyces chryseus</name>
    <dbReference type="NCBI Taxonomy" id="68186"/>
    <lineage>
        <taxon>Bacteria</taxon>
        <taxon>Bacillati</taxon>
        <taxon>Actinomycetota</taxon>
        <taxon>Actinomycetes</taxon>
        <taxon>Kitasatosporales</taxon>
        <taxon>Streptomycetaceae</taxon>
        <taxon>Streptomyces</taxon>
    </lineage>
</organism>
<name>A0ABQ3DKP7_9ACTN</name>
<reference evidence="3" key="1">
    <citation type="journal article" date="2019" name="Int. J. Syst. Evol. Microbiol.">
        <title>The Global Catalogue of Microorganisms (GCM) 10K type strain sequencing project: providing services to taxonomists for standard genome sequencing and annotation.</title>
        <authorList>
            <consortium name="The Broad Institute Genomics Platform"/>
            <consortium name="The Broad Institute Genome Sequencing Center for Infectious Disease"/>
            <person name="Wu L."/>
            <person name="Ma J."/>
        </authorList>
    </citation>
    <scope>NUCLEOTIDE SEQUENCE [LARGE SCALE GENOMIC DNA]</scope>
    <source>
        <strain evidence="3">JCM 4737</strain>
    </source>
</reference>
<dbReference type="Proteomes" id="UP000599437">
    <property type="component" value="Unassembled WGS sequence"/>
</dbReference>